<dbReference type="AlphaFoldDB" id="A0A5J4SVI7"/>
<proteinExistence type="predicted"/>
<feature type="domain" description="Phage integrase SAM-like" evidence="2">
    <location>
        <begin position="4"/>
        <end position="94"/>
    </location>
</feature>
<dbReference type="Gene3D" id="1.10.150.130">
    <property type="match status" value="1"/>
</dbReference>
<dbReference type="EMBL" id="SNRY01000051">
    <property type="protein sequence ID" value="KAA6349220.1"/>
    <property type="molecule type" value="Genomic_DNA"/>
</dbReference>
<evidence type="ECO:0000313" key="3">
    <source>
        <dbReference type="EMBL" id="KAA6349220.1"/>
    </source>
</evidence>
<accession>A0A5J4SVI7</accession>
<sequence>MDTLNVTFENKIQILLENNQIGSHLYYKSALKSVERFAGNNIQFSSLTVDWLKRYEKHLLSLGNGYTTIGMNCRAIRCMVNEARKAGIIKDIDYP</sequence>
<evidence type="ECO:0000256" key="1">
    <source>
        <dbReference type="ARBA" id="ARBA00023125"/>
    </source>
</evidence>
<evidence type="ECO:0000259" key="2">
    <source>
        <dbReference type="Pfam" id="PF13102"/>
    </source>
</evidence>
<comment type="caution">
    <text evidence="3">The sequence shown here is derived from an EMBL/GenBank/DDBJ whole genome shotgun (WGS) entry which is preliminary data.</text>
</comment>
<keyword evidence="1" id="KW-0238">DNA-binding</keyword>
<organism evidence="3">
    <name type="scientific">termite gut metagenome</name>
    <dbReference type="NCBI Taxonomy" id="433724"/>
    <lineage>
        <taxon>unclassified sequences</taxon>
        <taxon>metagenomes</taxon>
        <taxon>organismal metagenomes</taxon>
    </lineage>
</organism>
<dbReference type="GO" id="GO:0003677">
    <property type="term" value="F:DNA binding"/>
    <property type="evidence" value="ECO:0007669"/>
    <property type="project" value="UniProtKB-KW"/>
</dbReference>
<reference evidence="3" key="1">
    <citation type="submission" date="2019-03" db="EMBL/GenBank/DDBJ databases">
        <title>Single cell metagenomics reveals metabolic interactions within the superorganism composed of flagellate Streblomastix strix and complex community of Bacteroidetes bacteria on its surface.</title>
        <authorList>
            <person name="Treitli S.C."/>
            <person name="Kolisko M."/>
            <person name="Husnik F."/>
            <person name="Keeling P."/>
            <person name="Hampl V."/>
        </authorList>
    </citation>
    <scope>NUCLEOTIDE SEQUENCE</scope>
    <source>
        <strain evidence="3">STM</strain>
    </source>
</reference>
<dbReference type="InterPro" id="IPR010998">
    <property type="entry name" value="Integrase_recombinase_N"/>
</dbReference>
<name>A0A5J4SVI7_9ZZZZ</name>
<protein>
    <recommendedName>
        <fullName evidence="2">Phage integrase SAM-like domain-containing protein</fullName>
    </recommendedName>
</protein>
<gene>
    <name evidence="3" type="ORF">EZS27_003331</name>
</gene>
<dbReference type="InterPro" id="IPR025269">
    <property type="entry name" value="SAM-like_dom"/>
</dbReference>
<dbReference type="Pfam" id="PF13102">
    <property type="entry name" value="Phage_int_SAM_5"/>
    <property type="match status" value="1"/>
</dbReference>